<evidence type="ECO:0000313" key="4">
    <source>
        <dbReference type="EMBL" id="CAE8631617.1"/>
    </source>
</evidence>
<gene>
    <name evidence="4" type="ORF">PGLA2088_LOCUS1133</name>
</gene>
<dbReference type="InterPro" id="IPR006224">
    <property type="entry name" value="PsdUridine_synth_RluA-like_CS"/>
</dbReference>
<dbReference type="InterPro" id="IPR006145">
    <property type="entry name" value="PsdUridine_synth_RsuA/RluA"/>
</dbReference>
<dbReference type="GO" id="GO:0009982">
    <property type="term" value="F:pseudouridine synthase activity"/>
    <property type="evidence" value="ECO:0007669"/>
    <property type="project" value="InterPro"/>
</dbReference>
<feature type="region of interest" description="Disordered" evidence="2">
    <location>
        <begin position="62"/>
        <end position="100"/>
    </location>
</feature>
<feature type="compositionally biased region" description="Polar residues" evidence="2">
    <location>
        <begin position="196"/>
        <end position="206"/>
    </location>
</feature>
<dbReference type="Gene3D" id="3.30.2350.10">
    <property type="entry name" value="Pseudouridine synthase"/>
    <property type="match status" value="1"/>
</dbReference>
<dbReference type="InterPro" id="IPR020103">
    <property type="entry name" value="PsdUridine_synth_cat_dom_sf"/>
</dbReference>
<feature type="region of interest" description="Disordered" evidence="2">
    <location>
        <begin position="733"/>
        <end position="857"/>
    </location>
</feature>
<feature type="compositionally biased region" description="Low complexity" evidence="2">
    <location>
        <begin position="232"/>
        <end position="246"/>
    </location>
</feature>
<feature type="compositionally biased region" description="Basic residues" evidence="2">
    <location>
        <begin position="743"/>
        <end position="760"/>
    </location>
</feature>
<evidence type="ECO:0000259" key="3">
    <source>
        <dbReference type="Pfam" id="PF00849"/>
    </source>
</evidence>
<feature type="compositionally biased region" description="Acidic residues" evidence="2">
    <location>
        <begin position="780"/>
        <end position="834"/>
    </location>
</feature>
<reference evidence="4" key="1">
    <citation type="submission" date="2021-02" db="EMBL/GenBank/DDBJ databases">
        <authorList>
            <person name="Dougan E. K."/>
            <person name="Rhodes N."/>
            <person name="Thang M."/>
            <person name="Chan C."/>
        </authorList>
    </citation>
    <scope>NUCLEOTIDE SEQUENCE</scope>
</reference>
<dbReference type="SUPFAM" id="SSF55120">
    <property type="entry name" value="Pseudouridine synthase"/>
    <property type="match status" value="1"/>
</dbReference>
<evidence type="ECO:0000256" key="2">
    <source>
        <dbReference type="SAM" id="MobiDB-lite"/>
    </source>
</evidence>
<comment type="caution">
    <text evidence="4">The sequence shown here is derived from an EMBL/GenBank/DDBJ whole genome shotgun (WGS) entry which is preliminary data.</text>
</comment>
<feature type="compositionally biased region" description="Pro residues" evidence="2">
    <location>
        <begin position="841"/>
        <end position="852"/>
    </location>
</feature>
<dbReference type="Pfam" id="PF00849">
    <property type="entry name" value="PseudoU_synth_2"/>
    <property type="match status" value="1"/>
</dbReference>
<accession>A0A813H1U7</accession>
<feature type="domain" description="Pseudouridine synthase RsuA/RluA-like" evidence="3">
    <location>
        <begin position="306"/>
        <end position="457"/>
    </location>
</feature>
<evidence type="ECO:0000256" key="1">
    <source>
        <dbReference type="ARBA" id="ARBA00010876"/>
    </source>
</evidence>
<sequence>MVRQPPRASLLSISGLSLPTGSRCHDAVQSCCSSPCSSGIGRILSLRAALAEKVVASCEATGSQGGEAEDPIEDGCSASGPGSSGTPHPHLGLPSTSSSTPCDCNDVVSPPLLPRSPDDAATSVAKCAAIRPEGFTEAEEDTVRDAEVVTDTVLPEVAPGLSSGSALLALLKSGSEQLPSGSLLNSDVKDARPRSLTGSSDTTASCDSVRGPDGRCNSDGSIDSSSSERESASALQDECPPQSQESQQPTCLLKLDLWGHLALPILDLRHPKAFVGIDVFGGCSSMTPKGSRPQLLVDRRHDQDIMAMFKPSGWATCSTPHWAGIEGNLIRHVWRYFDAPTASPCHRLDKGTSGIVLCATSKAASRVVCQQILARSMVKQYIGLCHGVVPAAGAFSAPLALSTADRPLGACSTDGLVAVTRFRVLGYFRSPKGASFSLVQVQIDHGRQHQIRIHMASLGHPLVADSRYNASKAREDAEICPRLFLHACYIRCNLQADEPFALACHLPCELKHVLRNELSWLRDEAGDLSLGPGAQQLCECLLALEPEEPREAAAHGRYADLEELHATRLTVRRRDDFCRRFGFSSEERVQLIRILSKLPSSKDRSDALHKFRVLGQRTSDFIVARFGKYVDGLLRWHRLAEDGLASEAAQGPPEPPPASSQWQGSSSLSAAEEPSGSSELGPGVLLLDSFRGDPLQQVPGPMRILTEVVRCGVCGLEEHMVSLEAPSLSLRIRQSFGEPPPGRVKRKPPVRRRKSTRHNVNRLWVSAATWRGTSHNKEEDKEEKEEDEDEEEEEDEDEDDDEGEDEDEEVDEEEGEKSEEGDEDEEDLETEQEEWKEAPPGGRPPWIDPGMPPRKWTSRTRAANAKELQSSVRDIILSEGGTVDGIWLATKVSGPFNQWIRENEKRNDGSLKKWLCSLPGISVEHDGVMKSKWRVHAV</sequence>
<feature type="compositionally biased region" description="Low complexity" evidence="2">
    <location>
        <begin position="659"/>
        <end position="671"/>
    </location>
</feature>
<dbReference type="PANTHER" id="PTHR21600">
    <property type="entry name" value="MITOCHONDRIAL RNA PSEUDOURIDINE SYNTHASE"/>
    <property type="match status" value="1"/>
</dbReference>
<dbReference type="GO" id="GO:0003723">
    <property type="term" value="F:RNA binding"/>
    <property type="evidence" value="ECO:0007669"/>
    <property type="project" value="InterPro"/>
</dbReference>
<organism evidence="4 5">
    <name type="scientific">Polarella glacialis</name>
    <name type="common">Dinoflagellate</name>
    <dbReference type="NCBI Taxonomy" id="89957"/>
    <lineage>
        <taxon>Eukaryota</taxon>
        <taxon>Sar</taxon>
        <taxon>Alveolata</taxon>
        <taxon>Dinophyceae</taxon>
        <taxon>Suessiales</taxon>
        <taxon>Suessiaceae</taxon>
        <taxon>Polarella</taxon>
    </lineage>
</organism>
<dbReference type="GO" id="GO:0000455">
    <property type="term" value="P:enzyme-directed rRNA pseudouridine synthesis"/>
    <property type="evidence" value="ECO:0007669"/>
    <property type="project" value="TreeGrafter"/>
</dbReference>
<dbReference type="CDD" id="cd02869">
    <property type="entry name" value="PseudoU_synth_RluA_like"/>
    <property type="match status" value="1"/>
</dbReference>
<dbReference type="PROSITE" id="PS01129">
    <property type="entry name" value="PSI_RLU"/>
    <property type="match status" value="1"/>
</dbReference>
<dbReference type="Proteomes" id="UP000626109">
    <property type="component" value="Unassembled WGS sequence"/>
</dbReference>
<protein>
    <recommendedName>
        <fullName evidence="3">Pseudouridine synthase RsuA/RluA-like domain-containing protein</fullName>
    </recommendedName>
</protein>
<dbReference type="AlphaFoldDB" id="A0A813H1U7"/>
<proteinExistence type="inferred from homology"/>
<dbReference type="InterPro" id="IPR050188">
    <property type="entry name" value="RluA_PseudoU_synthase"/>
</dbReference>
<dbReference type="PANTHER" id="PTHR21600:SF87">
    <property type="entry name" value="RNA PSEUDOURIDYLATE SYNTHASE DOMAIN-CONTAINING PROTEIN 1"/>
    <property type="match status" value="1"/>
</dbReference>
<comment type="similarity">
    <text evidence="1">Belongs to the pseudouridine synthase RluA family.</text>
</comment>
<feature type="region of interest" description="Disordered" evidence="2">
    <location>
        <begin position="179"/>
        <end position="246"/>
    </location>
</feature>
<evidence type="ECO:0000313" key="5">
    <source>
        <dbReference type="Proteomes" id="UP000626109"/>
    </source>
</evidence>
<dbReference type="EMBL" id="CAJNNW010000846">
    <property type="protein sequence ID" value="CAE8631617.1"/>
    <property type="molecule type" value="Genomic_DNA"/>
</dbReference>
<name>A0A813H1U7_POLGL</name>
<feature type="region of interest" description="Disordered" evidence="2">
    <location>
        <begin position="645"/>
        <end position="683"/>
    </location>
</feature>